<dbReference type="Proteomes" id="UP000095003">
    <property type="component" value="Unassembled WGS sequence"/>
</dbReference>
<sequence>MEQEMIVLASKMEPGLAAGAYTLKASQDSSIPDSKIEPALFSFRCGADPLRMQQTDVYSVYPPREAFGKFERVLPNIVFTNKTLPWERKVNKADKAPWLALLLFDETEDAAITSLPAEEAFTPAQGRYCPVNYDSSMAGNCMILDAAAGLFGSICPDAGDLALCAHARCVCRDNKVTEKDPPEEWLSVLLSTRYPAAVSGERGIRNICCVVSLEHFGEFLTDPALRAEIAKGETYKTVRVPVLYSWSFYCSSEEFDFKTVFERLDAGALQLPEIKKDSLPEELLNLMKLGYGPVDHQLRDGSSTVSFYRGPFRAYQEKESGMTPQMNGDAWLRYDPAIGMFDITYSAAYCLGRQLALQNGSYAAALHKWRSEDKAQAGKIRQRYILACRLGLEPEISSCCMELMTKSQKDAVPDGGSNLSGIEGTGLFSELMEKAIKERLERAAKELLKLT</sequence>
<dbReference type="AlphaFoldDB" id="A0A1E3AHS6"/>
<dbReference type="EMBL" id="MCGI01000006">
    <property type="protein sequence ID" value="ODM07951.1"/>
    <property type="molecule type" value="Genomic_DNA"/>
</dbReference>
<reference evidence="1 2" key="1">
    <citation type="submission" date="2016-07" db="EMBL/GenBank/DDBJ databases">
        <title>Characterization of isolates of Eisenbergiella tayi derived from blood cultures, using whole genome sequencing.</title>
        <authorList>
            <person name="Burdz T."/>
            <person name="Wiebe D."/>
            <person name="Huynh C."/>
            <person name="Bernard K."/>
        </authorList>
    </citation>
    <scope>NUCLEOTIDE SEQUENCE [LARGE SCALE GENOMIC DNA]</scope>
    <source>
        <strain evidence="1 2">NML 120489</strain>
    </source>
</reference>
<gene>
    <name evidence="1" type="ORF">BEH84_05274</name>
</gene>
<evidence type="ECO:0000313" key="2">
    <source>
        <dbReference type="Proteomes" id="UP000095003"/>
    </source>
</evidence>
<protein>
    <submittedName>
        <fullName evidence="1">Uncharacterized protein</fullName>
    </submittedName>
</protein>
<accession>A0A1E3AHS6</accession>
<dbReference type="RefSeq" id="WP_069158884.1">
    <property type="nucleotide sequence ID" value="NZ_DBFYTC010000108.1"/>
</dbReference>
<dbReference type="GeneID" id="93301165"/>
<proteinExistence type="predicted"/>
<organism evidence="1 2">
    <name type="scientific">Eisenbergiella tayi</name>
    <dbReference type="NCBI Taxonomy" id="1432052"/>
    <lineage>
        <taxon>Bacteria</taxon>
        <taxon>Bacillati</taxon>
        <taxon>Bacillota</taxon>
        <taxon>Clostridia</taxon>
        <taxon>Lachnospirales</taxon>
        <taxon>Lachnospiraceae</taxon>
        <taxon>Eisenbergiella</taxon>
    </lineage>
</organism>
<name>A0A1E3AHS6_9FIRM</name>
<comment type="caution">
    <text evidence="1">The sequence shown here is derived from an EMBL/GenBank/DDBJ whole genome shotgun (WGS) entry which is preliminary data.</text>
</comment>
<evidence type="ECO:0000313" key="1">
    <source>
        <dbReference type="EMBL" id="ODM07951.1"/>
    </source>
</evidence>